<evidence type="ECO:0000313" key="3">
    <source>
        <dbReference type="Proteomes" id="UP000197032"/>
    </source>
</evidence>
<dbReference type="InterPro" id="IPR043504">
    <property type="entry name" value="Peptidase_S1_PA_chymotrypsin"/>
</dbReference>
<dbReference type="GO" id="GO:0005524">
    <property type="term" value="F:ATP binding"/>
    <property type="evidence" value="ECO:0007669"/>
    <property type="project" value="InterPro"/>
</dbReference>
<reference evidence="3" key="1">
    <citation type="journal article" date="2017" name="Appl. Environ. Microbiol.">
        <title>Genomic analysis of Calderihabitans maritimus KKC1, a thermophilic hydrogenogenic carboxydotrophic bacterium isolated from marine sediment.</title>
        <authorList>
            <person name="Omae K."/>
            <person name="Yoneda Y."/>
            <person name="Fukuyama Y."/>
            <person name="Yoshida T."/>
            <person name="Sako Y."/>
        </authorList>
    </citation>
    <scope>NUCLEOTIDE SEQUENCE [LARGE SCALE GENOMIC DNA]</scope>
    <source>
        <strain evidence="3">KKC1</strain>
    </source>
</reference>
<dbReference type="GO" id="GO:0003723">
    <property type="term" value="F:RNA binding"/>
    <property type="evidence" value="ECO:0007669"/>
    <property type="project" value="InterPro"/>
</dbReference>
<dbReference type="Pfam" id="PF00949">
    <property type="entry name" value="Peptidase_S7"/>
    <property type="match status" value="1"/>
</dbReference>
<organism evidence="2 3">
    <name type="scientific">Calderihabitans maritimus</name>
    <dbReference type="NCBI Taxonomy" id="1246530"/>
    <lineage>
        <taxon>Bacteria</taxon>
        <taxon>Bacillati</taxon>
        <taxon>Bacillota</taxon>
        <taxon>Clostridia</taxon>
        <taxon>Neomoorellales</taxon>
        <taxon>Calderihabitantaceae</taxon>
        <taxon>Calderihabitans</taxon>
    </lineage>
</organism>
<protein>
    <recommendedName>
        <fullName evidence="1">Peptidase S7 domain-containing protein</fullName>
    </recommendedName>
</protein>
<dbReference type="OrthoDB" id="104542at2"/>
<dbReference type="Proteomes" id="UP000197032">
    <property type="component" value="Unassembled WGS sequence"/>
</dbReference>
<dbReference type="AlphaFoldDB" id="A0A1Z5HQ28"/>
<comment type="caution">
    <text evidence="2">The sequence shown here is derived from an EMBL/GenBank/DDBJ whole genome shotgun (WGS) entry which is preliminary data.</text>
</comment>
<dbReference type="GO" id="GO:0003724">
    <property type="term" value="F:RNA helicase activity"/>
    <property type="evidence" value="ECO:0007669"/>
    <property type="project" value="InterPro"/>
</dbReference>
<dbReference type="InterPro" id="IPR009003">
    <property type="entry name" value="Peptidase_S1_PA"/>
</dbReference>
<dbReference type="EMBL" id="BDGJ01000023">
    <property type="protein sequence ID" value="GAW91633.1"/>
    <property type="molecule type" value="Genomic_DNA"/>
</dbReference>
<sequence length="331" mass="35865">MVLKTLRRSKKKLLALDNVIGVGVGYKEVSNRRTDDVAVLVFVREKKARRDLEKDQVVPRKIGSVATDVIEIGEVRFLQRTEKARPAQPGMSIGHYAVSAGTFGAVVKDKHTKEVLILSNNHVLANATSGSDGRAKIGDPVFQPGPYDGGSKEDVIGYLERFTPVVPMVTEAECPVAAAATVAANAAVRIIRPGYRVRLEKETRRENLVDAAVARPVRPNLIRPEILELGEVKGTAKAELGMVVRKSGRTTGVTEGIVKALHVNLKVNMGNDVYAMFDDQVITSMDSAGGDSGSLVLDKNNQAVGLLFAGSDRFTVFNHLDHVMNALNIEF</sequence>
<keyword evidence="3" id="KW-1185">Reference proteome</keyword>
<evidence type="ECO:0000259" key="1">
    <source>
        <dbReference type="Pfam" id="PF00949"/>
    </source>
</evidence>
<dbReference type="InterPro" id="IPR001850">
    <property type="entry name" value="Flavi_NS3_S7"/>
</dbReference>
<accession>A0A1Z5HQ28</accession>
<evidence type="ECO:0000313" key="2">
    <source>
        <dbReference type="EMBL" id="GAW91633.1"/>
    </source>
</evidence>
<dbReference type="RefSeq" id="WP_088553139.1">
    <property type="nucleotide sequence ID" value="NZ_BDGJ01000023.1"/>
</dbReference>
<gene>
    <name evidence="2" type="ORF">KKC1_07940</name>
</gene>
<dbReference type="SUPFAM" id="SSF50494">
    <property type="entry name" value="Trypsin-like serine proteases"/>
    <property type="match status" value="1"/>
</dbReference>
<proteinExistence type="predicted"/>
<name>A0A1Z5HQ28_9FIRM</name>
<feature type="domain" description="Peptidase S7" evidence="1">
    <location>
        <begin position="279"/>
        <end position="310"/>
    </location>
</feature>
<dbReference type="Gene3D" id="2.40.10.10">
    <property type="entry name" value="Trypsin-like serine proteases"/>
    <property type="match status" value="1"/>
</dbReference>